<dbReference type="Pfam" id="PF05050">
    <property type="entry name" value="Methyltransf_21"/>
    <property type="match status" value="1"/>
</dbReference>
<accession>A0ABU1TVT2</accession>
<comment type="caution">
    <text evidence="2">The sequence shown here is derived from an EMBL/GenBank/DDBJ whole genome shotgun (WGS) entry which is preliminary data.</text>
</comment>
<dbReference type="Gene3D" id="3.40.50.150">
    <property type="entry name" value="Vaccinia Virus protein VP39"/>
    <property type="match status" value="1"/>
</dbReference>
<feature type="domain" description="Methyltransferase FkbM" evidence="1">
    <location>
        <begin position="51"/>
        <end position="166"/>
    </location>
</feature>
<dbReference type="InterPro" id="IPR029063">
    <property type="entry name" value="SAM-dependent_MTases_sf"/>
</dbReference>
<evidence type="ECO:0000313" key="3">
    <source>
        <dbReference type="Proteomes" id="UP001258181"/>
    </source>
</evidence>
<dbReference type="GO" id="GO:0008168">
    <property type="term" value="F:methyltransferase activity"/>
    <property type="evidence" value="ECO:0007669"/>
    <property type="project" value="UniProtKB-KW"/>
</dbReference>
<dbReference type="NCBIfam" id="TIGR01444">
    <property type="entry name" value="fkbM_fam"/>
    <property type="match status" value="1"/>
</dbReference>
<sequence>MKNVVKNNVTFIVSSSEQFASFWNMIFPNHWENFTFEVLDHYLHPEKNYLDIGAWIGPTVLYAANKANHTFAIEPDPIAFQELDKNIKYNSSTEEKITIINKALSHKSGTKKLFKRVRFGDSSSSLIPTLSEDFHHVSVFTMKELIREFGVANLSLIKMDIEGGEYILVPAIRSYLKKHKVPLYLSLHPNFLKSFLEKKCSKEKERKKSYQKFINRFVNSLDIYEFIYDSTGKQIETKNILQLFMNLEEPAEFLFTTTQWNKK</sequence>
<evidence type="ECO:0000259" key="1">
    <source>
        <dbReference type="Pfam" id="PF05050"/>
    </source>
</evidence>
<evidence type="ECO:0000313" key="2">
    <source>
        <dbReference type="EMBL" id="MDR7071326.1"/>
    </source>
</evidence>
<dbReference type="SUPFAM" id="SSF53335">
    <property type="entry name" value="S-adenosyl-L-methionine-dependent methyltransferases"/>
    <property type="match status" value="1"/>
</dbReference>
<reference evidence="2 3" key="1">
    <citation type="submission" date="2023-07" db="EMBL/GenBank/DDBJ databases">
        <title>Sorghum-associated microbial communities from plants grown in Nebraska, USA.</title>
        <authorList>
            <person name="Schachtman D."/>
        </authorList>
    </citation>
    <scope>NUCLEOTIDE SEQUENCE [LARGE SCALE GENOMIC DNA]</scope>
    <source>
        <strain evidence="2 3">BE211</strain>
    </source>
</reference>
<dbReference type="GO" id="GO:0032259">
    <property type="term" value="P:methylation"/>
    <property type="evidence" value="ECO:0007669"/>
    <property type="project" value="UniProtKB-KW"/>
</dbReference>
<keyword evidence="2" id="KW-0489">Methyltransferase</keyword>
<keyword evidence="2" id="KW-0808">Transferase</keyword>
<keyword evidence="3" id="KW-1185">Reference proteome</keyword>
<dbReference type="RefSeq" id="WP_310255845.1">
    <property type="nucleotide sequence ID" value="NZ_JAVDWA010000001.1"/>
</dbReference>
<dbReference type="InterPro" id="IPR052514">
    <property type="entry name" value="SAM-dependent_MTase"/>
</dbReference>
<proteinExistence type="predicted"/>
<name>A0ABU1TVT2_9BACL</name>
<gene>
    <name evidence="2" type="ORF">J2X07_000301</name>
</gene>
<dbReference type="Proteomes" id="UP001258181">
    <property type="component" value="Unassembled WGS sequence"/>
</dbReference>
<dbReference type="InterPro" id="IPR006342">
    <property type="entry name" value="FkbM_mtfrase"/>
</dbReference>
<organism evidence="2 3">
    <name type="scientific">Fictibacillus barbaricus</name>
    <dbReference type="NCBI Taxonomy" id="182136"/>
    <lineage>
        <taxon>Bacteria</taxon>
        <taxon>Bacillati</taxon>
        <taxon>Bacillota</taxon>
        <taxon>Bacilli</taxon>
        <taxon>Bacillales</taxon>
        <taxon>Fictibacillaceae</taxon>
        <taxon>Fictibacillus</taxon>
    </lineage>
</organism>
<protein>
    <submittedName>
        <fullName evidence="2">FkbM family methyltransferase</fullName>
    </submittedName>
</protein>
<dbReference type="EMBL" id="JAVDWA010000001">
    <property type="protein sequence ID" value="MDR7071326.1"/>
    <property type="molecule type" value="Genomic_DNA"/>
</dbReference>
<dbReference type="PANTHER" id="PTHR34203">
    <property type="entry name" value="METHYLTRANSFERASE, FKBM FAMILY PROTEIN"/>
    <property type="match status" value="1"/>
</dbReference>
<dbReference type="PANTHER" id="PTHR34203:SF15">
    <property type="entry name" value="SLL1173 PROTEIN"/>
    <property type="match status" value="1"/>
</dbReference>